<evidence type="ECO:0000313" key="1">
    <source>
        <dbReference type="EMBL" id="MBB4965332.1"/>
    </source>
</evidence>
<dbReference type="AlphaFoldDB" id="A0A7W7T2D5"/>
<gene>
    <name evidence="1" type="ORF">F4559_002691</name>
</gene>
<dbReference type="SUPFAM" id="SSF53098">
    <property type="entry name" value="Ribonuclease H-like"/>
    <property type="match status" value="1"/>
</dbReference>
<dbReference type="InterPro" id="IPR050900">
    <property type="entry name" value="Transposase_IS3/IS150/IS904"/>
</dbReference>
<organism evidence="1 2">
    <name type="scientific">Saccharothrix violaceirubra</name>
    <dbReference type="NCBI Taxonomy" id="413306"/>
    <lineage>
        <taxon>Bacteria</taxon>
        <taxon>Bacillati</taxon>
        <taxon>Actinomycetota</taxon>
        <taxon>Actinomycetes</taxon>
        <taxon>Pseudonocardiales</taxon>
        <taxon>Pseudonocardiaceae</taxon>
        <taxon>Saccharothrix</taxon>
    </lineage>
</organism>
<dbReference type="PANTHER" id="PTHR46889:SF4">
    <property type="entry name" value="TRANSPOSASE INSO FOR INSERTION SEQUENCE ELEMENT IS911B-RELATED"/>
    <property type="match status" value="1"/>
</dbReference>
<proteinExistence type="predicted"/>
<dbReference type="PANTHER" id="PTHR46889">
    <property type="entry name" value="TRANSPOSASE INSF FOR INSERTION SEQUENCE IS3B-RELATED"/>
    <property type="match status" value="1"/>
</dbReference>
<dbReference type="RefSeq" id="WP_184668831.1">
    <property type="nucleotide sequence ID" value="NZ_BAABAI010000045.1"/>
</dbReference>
<accession>A0A7W7T2D5</accession>
<sequence>MIDLHNREVVGHAMAEHMRAEPGALDLAVRGGLTGDGAIIHADRGSQHTCGPFRCTLTGHGIGPPVGRTGSCFGSFFATLKTEIGTTVRESRDDARRDVLACPGYRNHDRLHSTLGYRTPHEARVGRRRGVALVA</sequence>
<protein>
    <submittedName>
        <fullName evidence="1">Transposase InsO family protein</fullName>
    </submittedName>
</protein>
<dbReference type="EMBL" id="JACHJS010000001">
    <property type="protein sequence ID" value="MBB4965332.1"/>
    <property type="molecule type" value="Genomic_DNA"/>
</dbReference>
<evidence type="ECO:0000313" key="2">
    <source>
        <dbReference type="Proteomes" id="UP000542674"/>
    </source>
</evidence>
<dbReference type="Proteomes" id="UP000542674">
    <property type="component" value="Unassembled WGS sequence"/>
</dbReference>
<reference evidence="1 2" key="1">
    <citation type="submission" date="2020-08" db="EMBL/GenBank/DDBJ databases">
        <title>Sequencing the genomes of 1000 actinobacteria strains.</title>
        <authorList>
            <person name="Klenk H.-P."/>
        </authorList>
    </citation>
    <scope>NUCLEOTIDE SEQUENCE [LARGE SCALE GENOMIC DNA]</scope>
    <source>
        <strain evidence="1 2">DSM 45084</strain>
    </source>
</reference>
<comment type="caution">
    <text evidence="1">The sequence shown here is derived from an EMBL/GenBank/DDBJ whole genome shotgun (WGS) entry which is preliminary data.</text>
</comment>
<keyword evidence="2" id="KW-1185">Reference proteome</keyword>
<name>A0A7W7T2D5_9PSEU</name>
<dbReference type="InterPro" id="IPR012337">
    <property type="entry name" value="RNaseH-like_sf"/>
</dbReference>